<sequence length="367" mass="42659">MDYDDLYKVLPKDPKKWKLDDVTIWLKFIGLQDLDVNFRQNSVDGALLSTLDDNDLKEMGIAESSLKIKKLVQWIKIGFKEYSEYLKSLEKDQNFDSQKQIFNQYQEENDTSNNLVVSNQFKRSSIKAANFEDQVQSIQSFKQNIQEVNNDVHEIIKTTQIKNECMAYLFNINNGNQKIQIQKEGITIGRNPDNSLVLKEDYVSRQHCKIFHKEINGYFYLQDLGSSSGTFVQLSNPTLLKEGLILHMGLEQFLISKIKIQGNKCQVFIKILEGIMENKTLDFEITQDQTALIFGRQMSTFAEDTHLSGQHAQFTYQQEGLVVEDLDSRNGTWLRLSPPHKQSEPIKLIDGRRFRLAFEQFFEFHTN</sequence>
<accession>A0A8S1LIC8</accession>
<evidence type="ECO:0008006" key="5">
    <source>
        <dbReference type="Google" id="ProtNLM"/>
    </source>
</evidence>
<reference evidence="3" key="1">
    <citation type="submission" date="2021-01" db="EMBL/GenBank/DDBJ databases">
        <authorList>
            <consortium name="Genoscope - CEA"/>
            <person name="William W."/>
        </authorList>
    </citation>
    <scope>NUCLEOTIDE SEQUENCE</scope>
</reference>
<keyword evidence="4" id="KW-1185">Reference proteome</keyword>
<dbReference type="Pfam" id="PF00498">
    <property type="entry name" value="FHA"/>
    <property type="match status" value="2"/>
</dbReference>
<dbReference type="PROSITE" id="PS50105">
    <property type="entry name" value="SAM_DOMAIN"/>
    <property type="match status" value="1"/>
</dbReference>
<dbReference type="InterPro" id="IPR000253">
    <property type="entry name" value="FHA_dom"/>
</dbReference>
<dbReference type="PANTHER" id="PTHR23308">
    <property type="entry name" value="NUCLEAR INHIBITOR OF PROTEIN PHOSPHATASE-1"/>
    <property type="match status" value="1"/>
</dbReference>
<dbReference type="Proteomes" id="UP000692954">
    <property type="component" value="Unassembled WGS sequence"/>
</dbReference>
<dbReference type="SMART" id="SM00454">
    <property type="entry name" value="SAM"/>
    <property type="match status" value="1"/>
</dbReference>
<gene>
    <name evidence="3" type="ORF">PSON_ATCC_30995.1.T0210181</name>
</gene>
<dbReference type="FunFam" id="1.10.150.50:FF:000141">
    <property type="entry name" value="Uncharacterized protein"/>
    <property type="match status" value="1"/>
</dbReference>
<dbReference type="InterPro" id="IPR001660">
    <property type="entry name" value="SAM"/>
</dbReference>
<evidence type="ECO:0000259" key="1">
    <source>
        <dbReference type="PROSITE" id="PS50006"/>
    </source>
</evidence>
<evidence type="ECO:0000259" key="2">
    <source>
        <dbReference type="PROSITE" id="PS50105"/>
    </source>
</evidence>
<dbReference type="AlphaFoldDB" id="A0A8S1LIC8"/>
<evidence type="ECO:0000313" key="3">
    <source>
        <dbReference type="EMBL" id="CAD8066201.1"/>
    </source>
</evidence>
<protein>
    <recommendedName>
        <fullName evidence="5">FHA domain-containing protein</fullName>
    </recommendedName>
</protein>
<organism evidence="3 4">
    <name type="scientific">Paramecium sonneborni</name>
    <dbReference type="NCBI Taxonomy" id="65129"/>
    <lineage>
        <taxon>Eukaryota</taxon>
        <taxon>Sar</taxon>
        <taxon>Alveolata</taxon>
        <taxon>Ciliophora</taxon>
        <taxon>Intramacronucleata</taxon>
        <taxon>Oligohymenophorea</taxon>
        <taxon>Peniculida</taxon>
        <taxon>Parameciidae</taxon>
        <taxon>Paramecium</taxon>
    </lineage>
</organism>
<comment type="caution">
    <text evidence="3">The sequence shown here is derived from an EMBL/GenBank/DDBJ whole genome shotgun (WGS) entry which is preliminary data.</text>
</comment>
<dbReference type="InterPro" id="IPR050923">
    <property type="entry name" value="Cell_Proc_Reg/RNA_Proc"/>
</dbReference>
<feature type="domain" description="FHA" evidence="1">
    <location>
        <begin position="186"/>
        <end position="233"/>
    </location>
</feature>
<proteinExistence type="predicted"/>
<dbReference type="CDD" id="cd00060">
    <property type="entry name" value="FHA"/>
    <property type="match status" value="2"/>
</dbReference>
<dbReference type="OrthoDB" id="5855668at2759"/>
<dbReference type="Pfam" id="PF07647">
    <property type="entry name" value="SAM_2"/>
    <property type="match status" value="1"/>
</dbReference>
<dbReference type="PROSITE" id="PS50006">
    <property type="entry name" value="FHA_DOMAIN"/>
    <property type="match status" value="1"/>
</dbReference>
<dbReference type="EMBL" id="CAJJDN010000021">
    <property type="protein sequence ID" value="CAD8066201.1"/>
    <property type="molecule type" value="Genomic_DNA"/>
</dbReference>
<name>A0A8S1LIC8_9CILI</name>
<dbReference type="SMART" id="SM00240">
    <property type="entry name" value="FHA"/>
    <property type="match status" value="2"/>
</dbReference>
<feature type="domain" description="SAM" evidence="2">
    <location>
        <begin position="17"/>
        <end position="69"/>
    </location>
</feature>
<evidence type="ECO:0000313" key="4">
    <source>
        <dbReference type="Proteomes" id="UP000692954"/>
    </source>
</evidence>
<dbReference type="CDD" id="cd09487">
    <property type="entry name" value="SAM_superfamily"/>
    <property type="match status" value="1"/>
</dbReference>